<dbReference type="AlphaFoldDB" id="F2U423"/>
<feature type="compositionally biased region" description="Basic and acidic residues" evidence="2">
    <location>
        <begin position="43"/>
        <end position="67"/>
    </location>
</feature>
<evidence type="ECO:0000313" key="4">
    <source>
        <dbReference type="Proteomes" id="UP000007799"/>
    </source>
</evidence>
<keyword evidence="1" id="KW-0175">Coiled coil</keyword>
<dbReference type="Proteomes" id="UP000007799">
    <property type="component" value="Unassembled WGS sequence"/>
</dbReference>
<dbReference type="EMBL" id="GL832960">
    <property type="protein sequence ID" value="EGD82367.1"/>
    <property type="molecule type" value="Genomic_DNA"/>
</dbReference>
<dbReference type="RefSeq" id="XP_004996550.1">
    <property type="nucleotide sequence ID" value="XM_004996493.1"/>
</dbReference>
<proteinExistence type="predicted"/>
<sequence length="485" mass="51874">MGCRQSKAAEHTGEVELGDGQSITVEVVEAHTNPAFAAAAGKHPQDDTESGGDKDEGVGDRHVRNDACDPQVAPPVAQTTPLVKADTAYTGAGKSSSTNHHSDSDSDTDTSSDSNSGDRVFAASDGADAMQTADDQQDDGTEDASARAATPDSSPVANMAPRPARVDNGDDEERGSSAGHAPENATDATVQHTEGTKDPVGAAPGSTEQETDASTPAQPRLNVATSRQQEQDAPKGEEEAPLQEDEKKGNRNAQPAFLAADLPAGLGSKLQGLHEIVSAVKEEDKEMARKQAEAEERARKLARSQIAPAALQKLDAITQQRLALQRIAAPEIEPVDHSAGTEEERWKKRASVSQTQERLAGLTSERATPNSIDVSEDGVLGINMKLANLDAALRESASETEDVQAKAQQAEEEARQLVRAQFGADVAERWQRERDARLKVERIQAPDIAPVDRRFATEEERVKAEANEDDTRARLQELSFDFSFN</sequence>
<evidence type="ECO:0000256" key="2">
    <source>
        <dbReference type="SAM" id="MobiDB-lite"/>
    </source>
</evidence>
<dbReference type="GeneID" id="16077141"/>
<feature type="compositionally biased region" description="Polar residues" evidence="2">
    <location>
        <begin position="206"/>
        <end position="228"/>
    </location>
</feature>
<dbReference type="InParanoid" id="F2U423"/>
<organism evidence="4">
    <name type="scientific">Salpingoeca rosetta (strain ATCC 50818 / BSB-021)</name>
    <dbReference type="NCBI Taxonomy" id="946362"/>
    <lineage>
        <taxon>Eukaryota</taxon>
        <taxon>Choanoflagellata</taxon>
        <taxon>Craspedida</taxon>
        <taxon>Salpingoecidae</taxon>
        <taxon>Salpingoeca</taxon>
    </lineage>
</organism>
<feature type="compositionally biased region" description="Basic and acidic residues" evidence="2">
    <location>
        <begin position="229"/>
        <end position="249"/>
    </location>
</feature>
<protein>
    <submittedName>
        <fullName evidence="3">Uncharacterized protein</fullName>
    </submittedName>
</protein>
<evidence type="ECO:0000256" key="1">
    <source>
        <dbReference type="SAM" id="Coils"/>
    </source>
</evidence>
<name>F2U423_SALR5</name>
<reference evidence="3" key="1">
    <citation type="submission" date="2009-08" db="EMBL/GenBank/DDBJ databases">
        <title>Annotation of Salpingoeca rosetta.</title>
        <authorList>
            <consortium name="The Broad Institute Genome Sequencing Platform"/>
            <person name="Russ C."/>
            <person name="Cuomo C."/>
            <person name="Burger G."/>
            <person name="Gray M.W."/>
            <person name="Holland P.W.H."/>
            <person name="King N."/>
            <person name="Lang F.B.F."/>
            <person name="Roger A.J."/>
            <person name="Ruiz-Trillo I."/>
            <person name="Young S.K."/>
            <person name="Zeng Q."/>
            <person name="Gargeya S."/>
            <person name="Alvarado L."/>
            <person name="Berlin A."/>
            <person name="Chapman S.B."/>
            <person name="Chen Z."/>
            <person name="Freedman E."/>
            <person name="Gellesch M."/>
            <person name="Goldberg J."/>
            <person name="Griggs A."/>
            <person name="Gujja S."/>
            <person name="Heilman E."/>
            <person name="Heiman D."/>
            <person name="Howarth C."/>
            <person name="Mehta T."/>
            <person name="Neiman D."/>
            <person name="Pearson M."/>
            <person name="Roberts A."/>
            <person name="Saif S."/>
            <person name="Shea T."/>
            <person name="Shenoy N."/>
            <person name="Sisk P."/>
            <person name="Stolte C."/>
            <person name="Sykes S."/>
            <person name="White J."/>
            <person name="Yandava C."/>
            <person name="Haas B."/>
            <person name="Nusbaum C."/>
            <person name="Birren B."/>
        </authorList>
    </citation>
    <scope>NUCLEOTIDE SEQUENCE [LARGE SCALE GENOMIC DNA]</scope>
    <source>
        <strain evidence="3">ATCC 50818</strain>
    </source>
</reference>
<evidence type="ECO:0000313" key="3">
    <source>
        <dbReference type="EMBL" id="EGD82367.1"/>
    </source>
</evidence>
<feature type="coiled-coil region" evidence="1">
    <location>
        <begin position="393"/>
        <end position="420"/>
    </location>
</feature>
<keyword evidence="4" id="KW-1185">Reference proteome</keyword>
<feature type="region of interest" description="Disordered" evidence="2">
    <location>
        <begin position="1"/>
        <end position="260"/>
    </location>
</feature>
<feature type="region of interest" description="Disordered" evidence="2">
    <location>
        <begin position="331"/>
        <end position="374"/>
    </location>
</feature>
<feature type="compositionally biased region" description="Basic and acidic residues" evidence="2">
    <location>
        <begin position="334"/>
        <end position="346"/>
    </location>
</feature>
<accession>F2U423</accession>
<dbReference type="KEGG" id="sre:PTSG_03034"/>
<gene>
    <name evidence="3" type="ORF">PTSG_03034</name>
</gene>
<feature type="compositionally biased region" description="Low complexity" evidence="2">
    <location>
        <begin position="125"/>
        <end position="134"/>
    </location>
</feature>